<organism evidence="3 4">
    <name type="scientific">Funiculus sociatus GB2-A5</name>
    <dbReference type="NCBI Taxonomy" id="2933946"/>
    <lineage>
        <taxon>Bacteria</taxon>
        <taxon>Bacillati</taxon>
        <taxon>Cyanobacteriota</taxon>
        <taxon>Cyanophyceae</taxon>
        <taxon>Coleofasciculales</taxon>
        <taxon>Coleofasciculaceae</taxon>
        <taxon>Funiculus</taxon>
    </lineage>
</organism>
<feature type="transmembrane region" description="Helical" evidence="2">
    <location>
        <begin position="181"/>
        <end position="203"/>
    </location>
</feature>
<reference evidence="3 4" key="1">
    <citation type="submission" date="2022-04" db="EMBL/GenBank/DDBJ databases">
        <title>Positive selection, recombination, and allopatry shape intraspecific diversity of widespread and dominant cyanobacteria.</title>
        <authorList>
            <person name="Wei J."/>
            <person name="Shu W."/>
            <person name="Hu C."/>
        </authorList>
    </citation>
    <scope>NUCLEOTIDE SEQUENCE [LARGE SCALE GENOMIC DNA]</scope>
    <source>
        <strain evidence="3 4">GB2-A5</strain>
    </source>
</reference>
<comment type="caution">
    <text evidence="3">The sequence shown here is derived from an EMBL/GenBank/DDBJ whole genome shotgun (WGS) entry which is preliminary data.</text>
</comment>
<dbReference type="Proteomes" id="UP001442494">
    <property type="component" value="Unassembled WGS sequence"/>
</dbReference>
<feature type="region of interest" description="Disordered" evidence="1">
    <location>
        <begin position="213"/>
        <end position="248"/>
    </location>
</feature>
<protein>
    <submittedName>
        <fullName evidence="3">Uncharacterized protein</fullName>
    </submittedName>
</protein>
<gene>
    <name evidence="3" type="ORF">NDI37_13030</name>
</gene>
<keyword evidence="2" id="KW-0472">Membrane</keyword>
<proteinExistence type="predicted"/>
<evidence type="ECO:0000313" key="4">
    <source>
        <dbReference type="Proteomes" id="UP001442494"/>
    </source>
</evidence>
<evidence type="ECO:0000256" key="2">
    <source>
        <dbReference type="SAM" id="Phobius"/>
    </source>
</evidence>
<feature type="compositionally biased region" description="Polar residues" evidence="1">
    <location>
        <begin position="213"/>
        <end position="247"/>
    </location>
</feature>
<name>A0ABV0JPL2_9CYAN</name>
<dbReference type="EMBL" id="JAMPKK010000025">
    <property type="protein sequence ID" value="MEP0865391.1"/>
    <property type="molecule type" value="Genomic_DNA"/>
</dbReference>
<keyword evidence="2" id="KW-1133">Transmembrane helix</keyword>
<sequence>MNAQQTKLYQSIQEFSLDDPDAVFPFSQRLARENGWTVQYTQQVIDEYKKFIFLAVIAGHPVTPSDQVDQVWHLHLTYTRSYWDEFCAKILQKPLHHHPTRGGSSEQDNFYRFYNQTLISYEKFFSQRPPSDIWSPPNIRFSPDVQFTRVNAHRYWIVAKPSFTLSRLPSVYLPRLPLLKFIAIALLSFMLVLTISSSTLLIAEISPPKIHSTNSELAQSQAGENSPLPRNTPTPTSENKDNSTSGKSSGWSWWWIPIAIIFSLFGGGGNSSGGSSGGNNDSCMGCGF</sequence>
<keyword evidence="2" id="KW-0812">Transmembrane</keyword>
<keyword evidence="4" id="KW-1185">Reference proteome</keyword>
<accession>A0ABV0JPL2</accession>
<feature type="transmembrane region" description="Helical" evidence="2">
    <location>
        <begin position="251"/>
        <end position="269"/>
    </location>
</feature>
<evidence type="ECO:0000313" key="3">
    <source>
        <dbReference type="EMBL" id="MEP0865391.1"/>
    </source>
</evidence>
<dbReference type="RefSeq" id="WP_190426280.1">
    <property type="nucleotide sequence ID" value="NZ_JAMPKK010000025.1"/>
</dbReference>
<evidence type="ECO:0000256" key="1">
    <source>
        <dbReference type="SAM" id="MobiDB-lite"/>
    </source>
</evidence>